<dbReference type="GO" id="GO:0016491">
    <property type="term" value="F:oxidoreductase activity"/>
    <property type="evidence" value="ECO:0007669"/>
    <property type="project" value="InterPro"/>
</dbReference>
<dbReference type="FunCoup" id="A0A3P7E176">
    <property type="interactions" value="23"/>
</dbReference>
<dbReference type="PANTHER" id="PTHR21197:SF0">
    <property type="entry name" value="UDP-GALACTOPYRANOSE MUTASE"/>
    <property type="match status" value="1"/>
</dbReference>
<organism evidence="2 3">
    <name type="scientific">Wuchereria bancrofti</name>
    <dbReference type="NCBI Taxonomy" id="6293"/>
    <lineage>
        <taxon>Eukaryota</taxon>
        <taxon>Metazoa</taxon>
        <taxon>Ecdysozoa</taxon>
        <taxon>Nematoda</taxon>
        <taxon>Chromadorea</taxon>
        <taxon>Rhabditida</taxon>
        <taxon>Spirurina</taxon>
        <taxon>Spiruromorpha</taxon>
        <taxon>Filarioidea</taxon>
        <taxon>Onchocercidae</taxon>
        <taxon>Wuchereria</taxon>
    </lineage>
</organism>
<dbReference type="Gene3D" id="3.50.50.60">
    <property type="entry name" value="FAD/NAD(P)-binding domain"/>
    <property type="match status" value="2"/>
</dbReference>
<keyword evidence="3" id="KW-1185">Reference proteome</keyword>
<dbReference type="AlphaFoldDB" id="A0A3P7E176"/>
<protein>
    <recommendedName>
        <fullName evidence="1">Amine oxidase domain-containing protein</fullName>
    </recommendedName>
</protein>
<dbReference type="InParanoid" id="A0A3P7E176"/>
<name>A0A3P7E176_WUCBA</name>
<evidence type="ECO:0000259" key="1">
    <source>
        <dbReference type="Pfam" id="PF01593"/>
    </source>
</evidence>
<proteinExistence type="predicted"/>
<dbReference type="GO" id="GO:0050660">
    <property type="term" value="F:flavin adenine dinucleotide binding"/>
    <property type="evidence" value="ECO:0007669"/>
    <property type="project" value="TreeGrafter"/>
</dbReference>
<dbReference type="InterPro" id="IPR036188">
    <property type="entry name" value="FAD/NAD-bd_sf"/>
</dbReference>
<feature type="domain" description="Amine oxidase" evidence="1">
    <location>
        <begin position="12"/>
        <end position="74"/>
    </location>
</feature>
<evidence type="ECO:0000313" key="3">
    <source>
        <dbReference type="Proteomes" id="UP000270924"/>
    </source>
</evidence>
<dbReference type="EMBL" id="UYWW01000913">
    <property type="protein sequence ID" value="VDM09569.1"/>
    <property type="molecule type" value="Genomic_DNA"/>
</dbReference>
<dbReference type="GO" id="GO:0008767">
    <property type="term" value="F:UDP-galactopyranose mutase activity"/>
    <property type="evidence" value="ECO:0007669"/>
    <property type="project" value="TreeGrafter"/>
</dbReference>
<gene>
    <name evidence="2" type="ORF">WBA_LOCUS2955</name>
</gene>
<dbReference type="OrthoDB" id="38045at2759"/>
<sequence length="460" mass="53569">MMRIIVIGAAPTGLGVAYRLYQLQNNNIDIAKNVELIVLEKELSPGGLSRTVMDENGFFWDMGGHVTFDHNLPYYKEAICWAISEWNILTRSCQVDISYMFNEKGLHLVPYPVQYAVPMFPASIKAKCLEDLRDRSRKSAASRYSAIVKFDKIQDSPGAFIKCVKERIPPKNFDDWIEEHFGPTLRNYFFKQYTQKVWTVKPDQMNPVWIGTRVAKIPYEKLEEFCAVNEKDLKVINIDAKRKLITYENERYGKVKLNYDMLINTGPIDQLIKYTKLCQELDLKYNKVFVIGVGLIKPMNRVAEQFTWLYFPENTVPFYRVTFLSRYGEMTPDNDKYWSILCECAYDINDNSISEEEIKEKTIECLIRKSIISREQIVSLFSTLLPYGYPIPTVNRDNELTRAHQILEKHEIYSRGRFGGWKYEVANQDHCFMQGKEIIDRLLLGKPEIIYKNGLSTCQG</sequence>
<dbReference type="Proteomes" id="UP000270924">
    <property type="component" value="Unassembled WGS sequence"/>
</dbReference>
<reference evidence="2 3" key="1">
    <citation type="submission" date="2018-11" db="EMBL/GenBank/DDBJ databases">
        <authorList>
            <consortium name="Pathogen Informatics"/>
        </authorList>
    </citation>
    <scope>NUCLEOTIDE SEQUENCE [LARGE SCALE GENOMIC DNA]</scope>
</reference>
<dbReference type="SUPFAM" id="SSF51971">
    <property type="entry name" value="Nucleotide-binding domain"/>
    <property type="match status" value="1"/>
</dbReference>
<evidence type="ECO:0000313" key="2">
    <source>
        <dbReference type="EMBL" id="VDM09569.1"/>
    </source>
</evidence>
<dbReference type="Pfam" id="PF01593">
    <property type="entry name" value="Amino_oxidase"/>
    <property type="match status" value="1"/>
</dbReference>
<accession>A0A3P7E176</accession>
<dbReference type="InterPro" id="IPR002937">
    <property type="entry name" value="Amino_oxidase"/>
</dbReference>
<dbReference type="PANTHER" id="PTHR21197">
    <property type="entry name" value="UDP-GALACTOPYRANOSE MUTASE"/>
    <property type="match status" value="1"/>
</dbReference>
<dbReference type="GO" id="GO:0005829">
    <property type="term" value="C:cytosol"/>
    <property type="evidence" value="ECO:0007669"/>
    <property type="project" value="TreeGrafter"/>
</dbReference>